<keyword evidence="2" id="KW-1185">Reference proteome</keyword>
<evidence type="ECO:0000313" key="2">
    <source>
        <dbReference type="Proteomes" id="UP000828048"/>
    </source>
</evidence>
<sequence>MPPVELQLFYSKEFARIHNLPTQEFMVRNDMGCGSTIAPILASGMEVRTVDCGTGQAFHAQYKRNMWGRKYLTSNTSISWHFVKRFQA</sequence>
<protein>
    <submittedName>
        <fullName evidence="1">Uncharacterized protein</fullName>
    </submittedName>
</protein>
<organism evidence="1 2">
    <name type="scientific">Vaccinium darrowii</name>
    <dbReference type="NCBI Taxonomy" id="229202"/>
    <lineage>
        <taxon>Eukaryota</taxon>
        <taxon>Viridiplantae</taxon>
        <taxon>Streptophyta</taxon>
        <taxon>Embryophyta</taxon>
        <taxon>Tracheophyta</taxon>
        <taxon>Spermatophyta</taxon>
        <taxon>Magnoliopsida</taxon>
        <taxon>eudicotyledons</taxon>
        <taxon>Gunneridae</taxon>
        <taxon>Pentapetalae</taxon>
        <taxon>asterids</taxon>
        <taxon>Ericales</taxon>
        <taxon>Ericaceae</taxon>
        <taxon>Vaccinioideae</taxon>
        <taxon>Vaccinieae</taxon>
        <taxon>Vaccinium</taxon>
    </lineage>
</organism>
<gene>
    <name evidence="1" type="ORF">Vadar_032041</name>
</gene>
<evidence type="ECO:0000313" key="1">
    <source>
        <dbReference type="EMBL" id="KAH7841605.1"/>
    </source>
</evidence>
<reference evidence="1 2" key="1">
    <citation type="journal article" date="2021" name="Hortic Res">
        <title>High-quality reference genome and annotation aids understanding of berry development for evergreen blueberry (Vaccinium darrowii).</title>
        <authorList>
            <person name="Yu J."/>
            <person name="Hulse-Kemp A.M."/>
            <person name="Babiker E."/>
            <person name="Staton M."/>
        </authorList>
    </citation>
    <scope>NUCLEOTIDE SEQUENCE [LARGE SCALE GENOMIC DNA]</scope>
    <source>
        <strain evidence="2">cv. NJ 8807/NJ 8810</strain>
        <tissue evidence="1">Young leaf</tissue>
    </source>
</reference>
<accession>A0ACB7XLB5</accession>
<dbReference type="Proteomes" id="UP000828048">
    <property type="component" value="Chromosome 10"/>
</dbReference>
<name>A0ACB7XLB5_9ERIC</name>
<comment type="caution">
    <text evidence="1">The sequence shown here is derived from an EMBL/GenBank/DDBJ whole genome shotgun (WGS) entry which is preliminary data.</text>
</comment>
<proteinExistence type="predicted"/>
<dbReference type="EMBL" id="CM037160">
    <property type="protein sequence ID" value="KAH7841605.1"/>
    <property type="molecule type" value="Genomic_DNA"/>
</dbReference>